<organism evidence="1 2">
    <name type="scientific">Suillus fuscotomentosus</name>
    <dbReference type="NCBI Taxonomy" id="1912939"/>
    <lineage>
        <taxon>Eukaryota</taxon>
        <taxon>Fungi</taxon>
        <taxon>Dikarya</taxon>
        <taxon>Basidiomycota</taxon>
        <taxon>Agaricomycotina</taxon>
        <taxon>Agaricomycetes</taxon>
        <taxon>Agaricomycetidae</taxon>
        <taxon>Boletales</taxon>
        <taxon>Suillineae</taxon>
        <taxon>Suillaceae</taxon>
        <taxon>Suillus</taxon>
    </lineage>
</organism>
<dbReference type="GeneID" id="64660396"/>
<dbReference type="Proteomes" id="UP001195769">
    <property type="component" value="Unassembled WGS sequence"/>
</dbReference>
<sequence length="292" mass="32524">MSSSPVISAPPPVGVSSPVHFEKVLGVPADIFAKRSIQDHDDTPHVTKCPYYDNDHSRIMGPINPNQSSFEESCSGGQRCATQSLPKGLPPPYQLGGHVPTALEHRFMTKNLLKRNEVDLSLVDVHQGKEIFKESMKAMPDDTVYTAVIAKQADVESKRLRALAAAWELESAEKHAVLLQAIFKNYAKQYAESMIEASYFERVLVKRSLQQLEDDADFTVTMYSHDFAAYQVADLQLDYLEEICAEQKLPLEDDDSEDAEDRLKVCMDSILAESKMENTSTVTSGHLSRSAL</sequence>
<dbReference type="AlphaFoldDB" id="A0AAD4EI88"/>
<dbReference type="RefSeq" id="XP_041232147.1">
    <property type="nucleotide sequence ID" value="XM_041366098.1"/>
</dbReference>
<evidence type="ECO:0000313" key="1">
    <source>
        <dbReference type="EMBL" id="KAG1906572.1"/>
    </source>
</evidence>
<proteinExistence type="predicted"/>
<name>A0AAD4EI88_9AGAM</name>
<protein>
    <submittedName>
        <fullName evidence="1">Uncharacterized protein</fullName>
    </submittedName>
</protein>
<evidence type="ECO:0000313" key="2">
    <source>
        <dbReference type="Proteomes" id="UP001195769"/>
    </source>
</evidence>
<reference evidence="1" key="1">
    <citation type="journal article" date="2020" name="New Phytol.">
        <title>Comparative genomics reveals dynamic genome evolution in host specialist ectomycorrhizal fungi.</title>
        <authorList>
            <person name="Lofgren L.A."/>
            <person name="Nguyen N.H."/>
            <person name="Vilgalys R."/>
            <person name="Ruytinx J."/>
            <person name="Liao H.L."/>
            <person name="Branco S."/>
            <person name="Kuo A."/>
            <person name="LaButti K."/>
            <person name="Lipzen A."/>
            <person name="Andreopoulos W."/>
            <person name="Pangilinan J."/>
            <person name="Riley R."/>
            <person name="Hundley H."/>
            <person name="Na H."/>
            <person name="Barry K."/>
            <person name="Grigoriev I.V."/>
            <person name="Stajich J.E."/>
            <person name="Kennedy P.G."/>
        </authorList>
    </citation>
    <scope>NUCLEOTIDE SEQUENCE</scope>
    <source>
        <strain evidence="1">FC203</strain>
    </source>
</reference>
<keyword evidence="2" id="KW-1185">Reference proteome</keyword>
<comment type="caution">
    <text evidence="1">The sequence shown here is derived from an EMBL/GenBank/DDBJ whole genome shotgun (WGS) entry which is preliminary data.</text>
</comment>
<dbReference type="EMBL" id="JABBWK010000004">
    <property type="protein sequence ID" value="KAG1906572.1"/>
    <property type="molecule type" value="Genomic_DNA"/>
</dbReference>
<gene>
    <name evidence="1" type="ORF">F5891DRAFT_1181981</name>
</gene>
<accession>A0AAD4EI88</accession>